<evidence type="ECO:0000256" key="1">
    <source>
        <dbReference type="SAM" id="Phobius"/>
    </source>
</evidence>
<reference evidence="2" key="1">
    <citation type="submission" date="2020-02" db="EMBL/GenBank/DDBJ databases">
        <authorList>
            <person name="Meier V. D."/>
        </authorList>
    </citation>
    <scope>NUCLEOTIDE SEQUENCE</scope>
    <source>
        <strain evidence="2">AVDCRST_MAG58</strain>
    </source>
</reference>
<keyword evidence="1" id="KW-0812">Transmembrane</keyword>
<accession>A0A6J4QXL4</accession>
<proteinExistence type="predicted"/>
<feature type="transmembrane region" description="Helical" evidence="1">
    <location>
        <begin position="63"/>
        <end position="86"/>
    </location>
</feature>
<name>A0A6J4QXL4_9ACTN</name>
<organism evidence="2">
    <name type="scientific">uncultured Rubrobacteraceae bacterium</name>
    <dbReference type="NCBI Taxonomy" id="349277"/>
    <lineage>
        <taxon>Bacteria</taxon>
        <taxon>Bacillati</taxon>
        <taxon>Actinomycetota</taxon>
        <taxon>Rubrobacteria</taxon>
        <taxon>Rubrobacterales</taxon>
        <taxon>Rubrobacteraceae</taxon>
        <taxon>environmental samples</taxon>
    </lineage>
</organism>
<evidence type="ECO:0000313" key="2">
    <source>
        <dbReference type="EMBL" id="CAA9456590.1"/>
    </source>
</evidence>
<sequence length="90" mass="9685">MAALLLALILIINLAVHSWLGAILEAAALFLSLALAVNLAVYGWLGALGTYSAKEANRNERLVYLFIATIFTVMAAATWYALAFVVRPFG</sequence>
<gene>
    <name evidence="2" type="ORF">AVDCRST_MAG58-1459</name>
</gene>
<keyword evidence="1" id="KW-0472">Membrane</keyword>
<keyword evidence="1" id="KW-1133">Transmembrane helix</keyword>
<dbReference type="AlphaFoldDB" id="A0A6J4QXL4"/>
<feature type="transmembrane region" description="Helical" evidence="1">
    <location>
        <begin position="28"/>
        <end position="51"/>
    </location>
</feature>
<protein>
    <submittedName>
        <fullName evidence="2">Uncharacterized protein</fullName>
    </submittedName>
</protein>
<dbReference type="EMBL" id="CADCVF010000037">
    <property type="protein sequence ID" value="CAA9456590.1"/>
    <property type="molecule type" value="Genomic_DNA"/>
</dbReference>